<dbReference type="PROSITE" id="PS00237">
    <property type="entry name" value="G_PROTEIN_RECEP_F1_1"/>
    <property type="match status" value="1"/>
</dbReference>
<dbReference type="PROSITE" id="PS50262">
    <property type="entry name" value="G_PROTEIN_RECEP_F1_2"/>
    <property type="match status" value="1"/>
</dbReference>
<keyword evidence="7 8" id="KW-0807">Transducer</keyword>
<evidence type="ECO:0000256" key="5">
    <source>
        <dbReference type="ARBA" id="ARBA00023136"/>
    </source>
</evidence>
<evidence type="ECO:0000259" key="10">
    <source>
        <dbReference type="PROSITE" id="PS50262"/>
    </source>
</evidence>
<dbReference type="Ensembl" id="ENSCINT00000032261.1">
    <property type="protein sequence ID" value="ENSCINP00000030444.1"/>
    <property type="gene ID" value="ENSCING00000018592.1"/>
</dbReference>
<evidence type="ECO:0000313" key="12">
    <source>
        <dbReference type="Proteomes" id="UP000008144"/>
    </source>
</evidence>
<evidence type="ECO:0000256" key="1">
    <source>
        <dbReference type="ARBA" id="ARBA00004141"/>
    </source>
</evidence>
<evidence type="ECO:0000256" key="4">
    <source>
        <dbReference type="ARBA" id="ARBA00023040"/>
    </source>
</evidence>
<feature type="transmembrane region" description="Helical" evidence="9">
    <location>
        <begin position="41"/>
        <end position="65"/>
    </location>
</feature>
<keyword evidence="4 8" id="KW-0297">G-protein coupled receptor</keyword>
<dbReference type="STRING" id="7719.ENSCINP00000030444"/>
<comment type="similarity">
    <text evidence="8">Belongs to the G-protein coupled receptor 1 family.</text>
</comment>
<feature type="transmembrane region" description="Helical" evidence="9">
    <location>
        <begin position="77"/>
        <end position="98"/>
    </location>
</feature>
<feature type="transmembrane region" description="Helical" evidence="9">
    <location>
        <begin position="156"/>
        <end position="177"/>
    </location>
</feature>
<dbReference type="HOGENOM" id="CLU_009579_8_1_1"/>
<dbReference type="PANTHER" id="PTHR10489">
    <property type="entry name" value="CELL ADHESION MOLECULE"/>
    <property type="match status" value="1"/>
</dbReference>
<feature type="transmembrane region" description="Helical" evidence="9">
    <location>
        <begin position="118"/>
        <end position="135"/>
    </location>
</feature>
<protein>
    <recommendedName>
        <fullName evidence="10">G-protein coupled receptors family 1 profile domain-containing protein</fullName>
    </recommendedName>
</protein>
<dbReference type="GO" id="GO:0016020">
    <property type="term" value="C:membrane"/>
    <property type="evidence" value="ECO:0007669"/>
    <property type="project" value="UniProtKB-SubCell"/>
</dbReference>
<dbReference type="EMBL" id="EAAA01000260">
    <property type="status" value="NOT_ANNOTATED_CDS"/>
    <property type="molecule type" value="Genomic_DNA"/>
</dbReference>
<feature type="transmembrane region" description="Helical" evidence="9">
    <location>
        <begin position="290"/>
        <end position="315"/>
    </location>
</feature>
<dbReference type="InterPro" id="IPR000276">
    <property type="entry name" value="GPCR_Rhodpsn"/>
</dbReference>
<reference evidence="11" key="3">
    <citation type="submission" date="2025-08" db="UniProtKB">
        <authorList>
            <consortium name="Ensembl"/>
        </authorList>
    </citation>
    <scope>IDENTIFICATION</scope>
</reference>
<dbReference type="SUPFAM" id="SSF81321">
    <property type="entry name" value="Family A G protein-coupled receptor-like"/>
    <property type="match status" value="1"/>
</dbReference>
<dbReference type="PANTHER" id="PTHR10489:SF932">
    <property type="entry name" value="G-PROTEIN COUPLED RECEPTORS FAMILY 1 PROFILE DOMAIN-CONTAINING PROTEIN"/>
    <property type="match status" value="1"/>
</dbReference>
<dbReference type="GO" id="GO:0004930">
    <property type="term" value="F:G protein-coupled receptor activity"/>
    <property type="evidence" value="ECO:0007669"/>
    <property type="project" value="UniProtKB-KW"/>
</dbReference>
<dbReference type="FunFam" id="1.20.1070.10:FF:000402">
    <property type="entry name" value="Uncharacterized protein"/>
    <property type="match status" value="1"/>
</dbReference>
<dbReference type="Pfam" id="PF00001">
    <property type="entry name" value="7tm_1"/>
    <property type="match status" value="1"/>
</dbReference>
<dbReference type="Gene3D" id="1.20.1070.10">
    <property type="entry name" value="Rhodopsin 7-helix transmembrane proteins"/>
    <property type="match status" value="1"/>
</dbReference>
<dbReference type="GeneTree" id="ENSGT01130000278323"/>
<accession>H2XLB2</accession>
<sequence length="323" mass="37156">MDPDDQSLETSSSFSPTEVTFTTVSPVHYEAPPRLNIVEQIVVPVLYCIISFIGLIGNGIVLYIMRHMVKNKSVTDVYVTNLAVADILLLGTLPFWAAEHVMGRWVFGTIMCKIASCMTYMNMYASIFFLAIMSLDRWLAIVKAIKCRTLRTVQKAWIISSLIWGLSLFFMILPSLFRTTKQYRHGDRCVWEFPKGMTYHLNVLYNVLRSIVGFFLPLIVIVFCYSDLVRFMRKRSSKSNNKVTQMVLVVVSCFIISWLPNQTLLIIRTYSKNIVLNHTPNCHLYPYSTIMYIHLFTACLGFSNSMMNPVVYSFMGAMFRKKL</sequence>
<evidence type="ECO:0000256" key="8">
    <source>
        <dbReference type="RuleBase" id="RU000688"/>
    </source>
</evidence>
<dbReference type="PRINTS" id="PR00526">
    <property type="entry name" value="FMETLEUPHER"/>
</dbReference>
<evidence type="ECO:0000256" key="6">
    <source>
        <dbReference type="ARBA" id="ARBA00023170"/>
    </source>
</evidence>
<reference evidence="11" key="4">
    <citation type="submission" date="2025-09" db="UniProtKB">
        <authorList>
            <consortium name="Ensembl"/>
        </authorList>
    </citation>
    <scope>IDENTIFICATION</scope>
</reference>
<dbReference type="InParanoid" id="H2XLB2"/>
<keyword evidence="12" id="KW-1185">Reference proteome</keyword>
<reference evidence="11" key="2">
    <citation type="journal article" date="2008" name="Genome Biol.">
        <title>Improved genome assembly and evidence-based global gene model set for the chordate Ciona intestinalis: new insight into intron and operon populations.</title>
        <authorList>
            <person name="Satou Y."/>
            <person name="Mineta K."/>
            <person name="Ogasawara M."/>
            <person name="Sasakura Y."/>
            <person name="Shoguchi E."/>
            <person name="Ueno K."/>
            <person name="Yamada L."/>
            <person name="Matsumoto J."/>
            <person name="Wasserscheid J."/>
            <person name="Dewar K."/>
            <person name="Wiley G.B."/>
            <person name="Macmil S.L."/>
            <person name="Roe B.A."/>
            <person name="Zeller R.W."/>
            <person name="Hastings K.E."/>
            <person name="Lemaire P."/>
            <person name="Lindquist E."/>
            <person name="Endo T."/>
            <person name="Hotta K."/>
            <person name="Inaba K."/>
        </authorList>
    </citation>
    <scope>NUCLEOTIDE SEQUENCE [LARGE SCALE GENOMIC DNA]</scope>
    <source>
        <strain evidence="11">wild type</strain>
    </source>
</reference>
<dbReference type="InterPro" id="IPR017452">
    <property type="entry name" value="GPCR_Rhodpsn_7TM"/>
</dbReference>
<keyword evidence="3 9" id="KW-1133">Transmembrane helix</keyword>
<evidence type="ECO:0000313" key="11">
    <source>
        <dbReference type="Ensembl" id="ENSCINP00000030444.1"/>
    </source>
</evidence>
<keyword evidence="5 9" id="KW-0472">Membrane</keyword>
<evidence type="ECO:0000256" key="2">
    <source>
        <dbReference type="ARBA" id="ARBA00022692"/>
    </source>
</evidence>
<evidence type="ECO:0000256" key="3">
    <source>
        <dbReference type="ARBA" id="ARBA00022989"/>
    </source>
</evidence>
<proteinExistence type="inferred from homology"/>
<dbReference type="InterPro" id="IPR050119">
    <property type="entry name" value="CCR1-9-like"/>
</dbReference>
<organism evidence="11 12">
    <name type="scientific">Ciona intestinalis</name>
    <name type="common">Transparent sea squirt</name>
    <name type="synonym">Ascidia intestinalis</name>
    <dbReference type="NCBI Taxonomy" id="7719"/>
    <lineage>
        <taxon>Eukaryota</taxon>
        <taxon>Metazoa</taxon>
        <taxon>Chordata</taxon>
        <taxon>Tunicata</taxon>
        <taxon>Ascidiacea</taxon>
        <taxon>Phlebobranchia</taxon>
        <taxon>Cionidae</taxon>
        <taxon>Ciona</taxon>
    </lineage>
</organism>
<evidence type="ECO:0000256" key="7">
    <source>
        <dbReference type="ARBA" id="ARBA00023224"/>
    </source>
</evidence>
<dbReference type="Proteomes" id="UP000008144">
    <property type="component" value="Chromosome 1"/>
</dbReference>
<dbReference type="PRINTS" id="PR00237">
    <property type="entry name" value="GPCRRHODOPSN"/>
</dbReference>
<evidence type="ECO:0000256" key="9">
    <source>
        <dbReference type="SAM" id="Phobius"/>
    </source>
</evidence>
<keyword evidence="2 8" id="KW-0812">Transmembrane</keyword>
<name>H2XLB2_CIOIN</name>
<feature type="transmembrane region" description="Helical" evidence="9">
    <location>
        <begin position="203"/>
        <end position="225"/>
    </location>
</feature>
<dbReference type="AlphaFoldDB" id="H2XLB2"/>
<feature type="transmembrane region" description="Helical" evidence="9">
    <location>
        <begin position="246"/>
        <end position="270"/>
    </location>
</feature>
<feature type="domain" description="G-protein coupled receptors family 1 profile" evidence="10">
    <location>
        <begin position="57"/>
        <end position="312"/>
    </location>
</feature>
<comment type="subcellular location">
    <subcellularLocation>
        <location evidence="1">Membrane</location>
        <topology evidence="1">Multi-pass membrane protein</topology>
    </subcellularLocation>
</comment>
<reference evidence="12" key="1">
    <citation type="journal article" date="2002" name="Science">
        <title>The draft genome of Ciona intestinalis: insights into chordate and vertebrate origins.</title>
        <authorList>
            <person name="Dehal P."/>
            <person name="Satou Y."/>
            <person name="Campbell R.K."/>
            <person name="Chapman J."/>
            <person name="Degnan B."/>
            <person name="De Tomaso A."/>
            <person name="Davidson B."/>
            <person name="Di Gregorio A."/>
            <person name="Gelpke M."/>
            <person name="Goodstein D.M."/>
            <person name="Harafuji N."/>
            <person name="Hastings K.E."/>
            <person name="Ho I."/>
            <person name="Hotta K."/>
            <person name="Huang W."/>
            <person name="Kawashima T."/>
            <person name="Lemaire P."/>
            <person name="Martinez D."/>
            <person name="Meinertzhagen I.A."/>
            <person name="Necula S."/>
            <person name="Nonaka M."/>
            <person name="Putnam N."/>
            <person name="Rash S."/>
            <person name="Saiga H."/>
            <person name="Satake M."/>
            <person name="Terry A."/>
            <person name="Yamada L."/>
            <person name="Wang H.G."/>
            <person name="Awazu S."/>
            <person name="Azumi K."/>
            <person name="Boore J."/>
            <person name="Branno M."/>
            <person name="Chin-Bow S."/>
            <person name="DeSantis R."/>
            <person name="Doyle S."/>
            <person name="Francino P."/>
            <person name="Keys D.N."/>
            <person name="Haga S."/>
            <person name="Hayashi H."/>
            <person name="Hino K."/>
            <person name="Imai K.S."/>
            <person name="Inaba K."/>
            <person name="Kano S."/>
            <person name="Kobayashi K."/>
            <person name="Kobayashi M."/>
            <person name="Lee B.I."/>
            <person name="Makabe K.W."/>
            <person name="Manohar C."/>
            <person name="Matassi G."/>
            <person name="Medina M."/>
            <person name="Mochizuki Y."/>
            <person name="Mount S."/>
            <person name="Morishita T."/>
            <person name="Miura S."/>
            <person name="Nakayama A."/>
            <person name="Nishizaka S."/>
            <person name="Nomoto H."/>
            <person name="Ohta F."/>
            <person name="Oishi K."/>
            <person name="Rigoutsos I."/>
            <person name="Sano M."/>
            <person name="Sasaki A."/>
            <person name="Sasakura Y."/>
            <person name="Shoguchi E."/>
            <person name="Shin-i T."/>
            <person name="Spagnuolo A."/>
            <person name="Stainier D."/>
            <person name="Suzuki M.M."/>
            <person name="Tassy O."/>
            <person name="Takatori N."/>
            <person name="Tokuoka M."/>
            <person name="Yagi K."/>
            <person name="Yoshizaki F."/>
            <person name="Wada S."/>
            <person name="Zhang C."/>
            <person name="Hyatt P.D."/>
            <person name="Larimer F."/>
            <person name="Detter C."/>
            <person name="Doggett N."/>
            <person name="Glavina T."/>
            <person name="Hawkins T."/>
            <person name="Richardson P."/>
            <person name="Lucas S."/>
            <person name="Kohara Y."/>
            <person name="Levine M."/>
            <person name="Satoh N."/>
            <person name="Rokhsar D.S."/>
        </authorList>
    </citation>
    <scope>NUCLEOTIDE SEQUENCE [LARGE SCALE GENOMIC DNA]</scope>
</reference>
<keyword evidence="6 8" id="KW-0675">Receptor</keyword>